<comment type="subcellular location">
    <subcellularLocation>
        <location evidence="1">Cell membrane</location>
        <topology evidence="1">Multi-pass membrane protein</topology>
    </subcellularLocation>
</comment>
<keyword evidence="6" id="KW-0812">Transmembrane</keyword>
<dbReference type="GO" id="GO:0005391">
    <property type="term" value="F:P-type sodium:potassium-exchanging transporter activity"/>
    <property type="evidence" value="ECO:0007669"/>
    <property type="project" value="TreeGrafter"/>
</dbReference>
<dbReference type="Proteomes" id="UP000664658">
    <property type="component" value="Unassembled WGS sequence"/>
</dbReference>
<dbReference type="InterPro" id="IPR008250">
    <property type="entry name" value="ATPase_P-typ_transduc_dom_A_sf"/>
</dbReference>
<comment type="similarity">
    <text evidence="2">Belongs to the cation transport ATPase (P-type) (TC 3.A.3) family. Type IIA subfamily.</text>
</comment>
<organism evidence="8 9">
    <name type="scientific">Plesiomonas shigelloides</name>
    <name type="common">Aeromonas shigelloides</name>
    <dbReference type="NCBI Taxonomy" id="703"/>
    <lineage>
        <taxon>Bacteria</taxon>
        <taxon>Pseudomonadati</taxon>
        <taxon>Pseudomonadota</taxon>
        <taxon>Gammaproteobacteria</taxon>
        <taxon>Enterobacterales</taxon>
        <taxon>Enterobacteriaceae</taxon>
        <taxon>Plesiomonas</taxon>
    </lineage>
</organism>
<feature type="non-terminal residue" evidence="8">
    <location>
        <position position="1"/>
    </location>
</feature>
<gene>
    <name evidence="8" type="ORF">J2R62_18295</name>
</gene>
<evidence type="ECO:0000256" key="1">
    <source>
        <dbReference type="ARBA" id="ARBA00004651"/>
    </source>
</evidence>
<accession>A0A8I1WCZ1</accession>
<evidence type="ECO:0000259" key="7">
    <source>
        <dbReference type="Pfam" id="PF00122"/>
    </source>
</evidence>
<feature type="domain" description="P-type ATPase A" evidence="7">
    <location>
        <begin position="16"/>
        <end position="113"/>
    </location>
</feature>
<name>A0A8I1WCZ1_PLESH</name>
<dbReference type="SUPFAM" id="SSF81653">
    <property type="entry name" value="Calcium ATPase, transduction domain A"/>
    <property type="match status" value="1"/>
</dbReference>
<evidence type="ECO:0000256" key="2">
    <source>
        <dbReference type="ARBA" id="ARBA00005675"/>
    </source>
</evidence>
<keyword evidence="5" id="KW-0460">Magnesium</keyword>
<dbReference type="PRINTS" id="PR01836">
    <property type="entry name" value="MGATPASE"/>
</dbReference>
<dbReference type="GO" id="GO:0036376">
    <property type="term" value="P:sodium ion export across plasma membrane"/>
    <property type="evidence" value="ECO:0007669"/>
    <property type="project" value="TreeGrafter"/>
</dbReference>
<keyword evidence="6" id="KW-1133">Transmembrane helix</keyword>
<keyword evidence="4" id="KW-0597">Phosphoprotein</keyword>
<evidence type="ECO:0000256" key="5">
    <source>
        <dbReference type="ARBA" id="ARBA00022842"/>
    </source>
</evidence>
<dbReference type="Gene3D" id="2.70.150.10">
    <property type="entry name" value="Calcium-transporting ATPase, cytoplasmic transduction domain A"/>
    <property type="match status" value="1"/>
</dbReference>
<evidence type="ECO:0000256" key="3">
    <source>
        <dbReference type="ARBA" id="ARBA00022475"/>
    </source>
</evidence>
<dbReference type="GO" id="GO:1990573">
    <property type="term" value="P:potassium ion import across plasma membrane"/>
    <property type="evidence" value="ECO:0007669"/>
    <property type="project" value="TreeGrafter"/>
</dbReference>
<dbReference type="AlphaFoldDB" id="A0A8I1WCZ1"/>
<dbReference type="InterPro" id="IPR059000">
    <property type="entry name" value="ATPase_P-type_domA"/>
</dbReference>
<dbReference type="InterPro" id="IPR006415">
    <property type="entry name" value="P-type_ATPase_IIIB"/>
</dbReference>
<dbReference type="GO" id="GO:0030007">
    <property type="term" value="P:intracellular potassium ion homeostasis"/>
    <property type="evidence" value="ECO:0007669"/>
    <property type="project" value="TreeGrafter"/>
</dbReference>
<dbReference type="PANTHER" id="PTHR43294:SF21">
    <property type="entry name" value="CATION TRANSPORTING ATPASE"/>
    <property type="match status" value="1"/>
</dbReference>
<dbReference type="Gene3D" id="1.20.1110.10">
    <property type="entry name" value="Calcium-transporting ATPase, transmembrane domain"/>
    <property type="match status" value="1"/>
</dbReference>
<comment type="caution">
    <text evidence="8">The sequence shown here is derived from an EMBL/GenBank/DDBJ whole genome shotgun (WGS) entry which is preliminary data.</text>
</comment>
<keyword evidence="6" id="KW-0472">Membrane</keyword>
<sequence length="151" mass="16147">GRRSQLRAGETSHLACPIGGVVPGDMLTLSAGDMIPADVRLLSAKDLCVSQAALTGESRPVEKHADRLDSAERDPLQQPSLSFMGTNVVSGTAIAMVIATGQQTYFGSMAERVIRQDDTANAFQTGISKVSWLLIRFMLVMTPIVLLLNGF</sequence>
<evidence type="ECO:0000256" key="6">
    <source>
        <dbReference type="SAM" id="Phobius"/>
    </source>
</evidence>
<dbReference type="GO" id="GO:1902600">
    <property type="term" value="P:proton transmembrane transport"/>
    <property type="evidence" value="ECO:0007669"/>
    <property type="project" value="TreeGrafter"/>
</dbReference>
<feature type="transmembrane region" description="Helical" evidence="6">
    <location>
        <begin position="130"/>
        <end position="148"/>
    </location>
</feature>
<evidence type="ECO:0000256" key="4">
    <source>
        <dbReference type="ARBA" id="ARBA00022553"/>
    </source>
</evidence>
<keyword evidence="3" id="KW-1003">Cell membrane</keyword>
<dbReference type="GO" id="GO:0015444">
    <property type="term" value="F:P-type magnesium transporter activity"/>
    <property type="evidence" value="ECO:0007669"/>
    <property type="project" value="InterPro"/>
</dbReference>
<proteinExistence type="inferred from homology"/>
<dbReference type="Pfam" id="PF00122">
    <property type="entry name" value="E1-E2_ATPase"/>
    <property type="match status" value="1"/>
</dbReference>
<protein>
    <submittedName>
        <fullName evidence="8">Magnesium-translocating P-type ATPase</fullName>
    </submittedName>
</protein>
<dbReference type="InterPro" id="IPR050510">
    <property type="entry name" value="Cation_transp_ATPase_P-type"/>
</dbReference>
<reference evidence="8" key="1">
    <citation type="submission" date="2021-03" db="EMBL/GenBank/DDBJ databases">
        <title>Plesiomonas shigelloides zfcc0051, isolated from zebrafish feces.</title>
        <authorList>
            <person name="Vanderhoek Z."/>
            <person name="Gaulke C."/>
        </authorList>
    </citation>
    <scope>NUCLEOTIDE SEQUENCE</scope>
    <source>
        <strain evidence="8">Zfcc0051</strain>
    </source>
</reference>
<feature type="non-terminal residue" evidence="8">
    <location>
        <position position="151"/>
    </location>
</feature>
<evidence type="ECO:0000313" key="8">
    <source>
        <dbReference type="EMBL" id="MBO1110074.1"/>
    </source>
</evidence>
<dbReference type="GO" id="GO:0006883">
    <property type="term" value="P:intracellular sodium ion homeostasis"/>
    <property type="evidence" value="ECO:0007669"/>
    <property type="project" value="TreeGrafter"/>
</dbReference>
<dbReference type="EMBL" id="JAFNAA010000275">
    <property type="protein sequence ID" value="MBO1110074.1"/>
    <property type="molecule type" value="Genomic_DNA"/>
</dbReference>
<dbReference type="GO" id="GO:0005886">
    <property type="term" value="C:plasma membrane"/>
    <property type="evidence" value="ECO:0007669"/>
    <property type="project" value="UniProtKB-SubCell"/>
</dbReference>
<evidence type="ECO:0000313" key="9">
    <source>
        <dbReference type="Proteomes" id="UP000664658"/>
    </source>
</evidence>
<dbReference type="PANTHER" id="PTHR43294">
    <property type="entry name" value="SODIUM/POTASSIUM-TRANSPORTING ATPASE SUBUNIT ALPHA"/>
    <property type="match status" value="1"/>
</dbReference>